<dbReference type="EMBL" id="LSMT01000707">
    <property type="protein sequence ID" value="PFX14947.1"/>
    <property type="molecule type" value="Genomic_DNA"/>
</dbReference>
<evidence type="ECO:0000256" key="1">
    <source>
        <dbReference type="SAM" id="MobiDB-lite"/>
    </source>
</evidence>
<evidence type="ECO:0000313" key="3">
    <source>
        <dbReference type="Proteomes" id="UP000225706"/>
    </source>
</evidence>
<dbReference type="Proteomes" id="UP000225706">
    <property type="component" value="Unassembled WGS sequence"/>
</dbReference>
<organism evidence="2 3">
    <name type="scientific">Stylophora pistillata</name>
    <name type="common">Smooth cauliflower coral</name>
    <dbReference type="NCBI Taxonomy" id="50429"/>
    <lineage>
        <taxon>Eukaryota</taxon>
        <taxon>Metazoa</taxon>
        <taxon>Cnidaria</taxon>
        <taxon>Anthozoa</taxon>
        <taxon>Hexacorallia</taxon>
        <taxon>Scleractinia</taxon>
        <taxon>Astrocoeniina</taxon>
        <taxon>Pocilloporidae</taxon>
        <taxon>Stylophora</taxon>
    </lineage>
</organism>
<keyword evidence="3" id="KW-1185">Reference proteome</keyword>
<protein>
    <submittedName>
        <fullName evidence="2">Uncharacterized protein</fullName>
    </submittedName>
</protein>
<comment type="caution">
    <text evidence="2">The sequence shown here is derived from an EMBL/GenBank/DDBJ whole genome shotgun (WGS) entry which is preliminary data.</text>
</comment>
<sequence>MGRHVLLAIDKVDFAEDTSDGKQNFQGTAIAIYQRSDPNDKILNLNIDISDRSRSIGELPESITSFLRLFRSPSGLYTYTVWDLFAENKLPLRARMQDFAWLLGRALTRAPTDSMQTAETQSNIPSIPGSENQPAKTTDIPARFGYNSLISDALPVMRVRRANVFKDSRPSFKTGRPGSCLLQDQRHVTRLQGPHEETSFLCQHQDGANDFGRGTSNWKASSSSMAQPVVKQPTKIWHTLRGSRYKAFVACCRCYNFGGYEWSFERAVWEYVICDKERAAPPKEVCAPVFTDLSINHSSATIRAVTGIVHSLVYDFAQSESYNLAKPVDQVQQSILPEDDVTLYRMSGAAFCQMIKLRKDTLSEKKGKRKVTSQSRIDMELELDILEKLKESDKNSLSQALKLLDEGNLTFVKKDFLNFVRDADLTIREYVNERKLNKHKNNFLEVVHFNVYSDE</sequence>
<proteinExistence type="predicted"/>
<reference evidence="3" key="1">
    <citation type="journal article" date="2017" name="bioRxiv">
        <title>Comparative analysis of the genomes of Stylophora pistillata and Acropora digitifera provides evidence for extensive differences between species of corals.</title>
        <authorList>
            <person name="Voolstra C.R."/>
            <person name="Li Y."/>
            <person name="Liew Y.J."/>
            <person name="Baumgarten S."/>
            <person name="Zoccola D."/>
            <person name="Flot J.-F."/>
            <person name="Tambutte S."/>
            <person name="Allemand D."/>
            <person name="Aranda M."/>
        </authorList>
    </citation>
    <scope>NUCLEOTIDE SEQUENCE [LARGE SCALE GENOMIC DNA]</scope>
</reference>
<accession>A0A2B4RF22</accession>
<feature type="region of interest" description="Disordered" evidence="1">
    <location>
        <begin position="112"/>
        <end position="135"/>
    </location>
</feature>
<gene>
    <name evidence="2" type="ORF">AWC38_SpisGene20862</name>
</gene>
<name>A0A2B4RF22_STYPI</name>
<evidence type="ECO:0000313" key="2">
    <source>
        <dbReference type="EMBL" id="PFX14947.1"/>
    </source>
</evidence>
<dbReference type="AlphaFoldDB" id="A0A2B4RF22"/>